<reference evidence="2 3" key="1">
    <citation type="submission" date="2020-02" db="EMBL/GenBank/DDBJ databases">
        <title>Esox lucius (northern pike) genome, fEsoLuc1, primary haplotype.</title>
        <authorList>
            <person name="Myers G."/>
            <person name="Karagic N."/>
            <person name="Meyer A."/>
            <person name="Pippel M."/>
            <person name="Reichard M."/>
            <person name="Winkler S."/>
            <person name="Tracey A."/>
            <person name="Sims Y."/>
            <person name="Howe K."/>
            <person name="Rhie A."/>
            <person name="Formenti G."/>
            <person name="Durbin R."/>
            <person name="Fedrigo O."/>
            <person name="Jarvis E.D."/>
        </authorList>
    </citation>
    <scope>NUCLEOTIDE SEQUENCE [LARGE SCALE GENOMIC DNA]</scope>
</reference>
<dbReference type="PANTHER" id="PTHR14663">
    <property type="entry name" value="METHYLTRANSFERASE NSUN7-RELATED"/>
    <property type="match status" value="1"/>
</dbReference>
<dbReference type="InterPro" id="IPR029063">
    <property type="entry name" value="SAM-dependent_MTases_sf"/>
</dbReference>
<keyword evidence="3" id="KW-1185">Reference proteome</keyword>
<evidence type="ECO:0008006" key="4">
    <source>
        <dbReference type="Google" id="ProtNLM"/>
    </source>
</evidence>
<dbReference type="InterPro" id="IPR042620">
    <property type="entry name" value="NSUN7"/>
</dbReference>
<protein>
    <recommendedName>
        <fullName evidence="4">Methyltransferase NSUN7</fullName>
    </recommendedName>
</protein>
<evidence type="ECO:0000313" key="3">
    <source>
        <dbReference type="Proteomes" id="UP000265140"/>
    </source>
</evidence>
<feature type="compositionally biased region" description="Low complexity" evidence="1">
    <location>
        <begin position="41"/>
        <end position="55"/>
    </location>
</feature>
<accession>A0AAY5KJJ3</accession>
<reference evidence="2" key="3">
    <citation type="submission" date="2025-09" db="UniProtKB">
        <authorList>
            <consortium name="Ensembl"/>
        </authorList>
    </citation>
    <scope>IDENTIFICATION</scope>
</reference>
<evidence type="ECO:0000313" key="2">
    <source>
        <dbReference type="Ensembl" id="ENSELUP00000088911.1"/>
    </source>
</evidence>
<dbReference type="Ensembl" id="ENSELUT00000093110.1">
    <property type="protein sequence ID" value="ENSELUP00000088911.1"/>
    <property type="gene ID" value="ENSELUG00000035932.1"/>
</dbReference>
<reference evidence="2" key="2">
    <citation type="submission" date="2025-08" db="UniProtKB">
        <authorList>
            <consortium name="Ensembl"/>
        </authorList>
    </citation>
    <scope>IDENTIFICATION</scope>
</reference>
<proteinExistence type="predicted"/>
<feature type="region of interest" description="Disordered" evidence="1">
    <location>
        <begin position="26"/>
        <end position="58"/>
    </location>
</feature>
<name>A0AAY5KJJ3_ESOLU</name>
<dbReference type="Gene3D" id="3.40.50.150">
    <property type="entry name" value="Vaccinia Virus protein VP39"/>
    <property type="match status" value="1"/>
</dbReference>
<sequence length="441" mass="49014">MQRCVQSGITEDRMTLDLKEKAHPQPHYNLLTSSPAPPPSTTKVPSTPTPTLSVAPVPPSGRLSDDVYHLAAALFQQHRAEKPIHHCLIHYGEKTDAPLPESPDKSSQKQAYQLAFNTLTYQDLLQDIITDCCFITTQHMPQDLLPLVMVMLFDLQDRKFLPRQRSTQEGEGQMPEVREVENSLDRCKTHLSASLARYRIKNGLLHISCVLPDSIRTRQHRAASLPCYAWVNTHTTSLECVCEVLSGVGVCEVECISALKGNVFCRDPLCSDTLVFSQNVSTLLQQQNTLMTQHTLNIQDRSVCLAVSSLRPLLSEQCDVLLLGSFSGLTVTYIAVQAAACSGWVLLCGGDHSPEQRQDIQTTLNHHDMKNVRVLEEGFQELDVWNPSVQRVKAILLLPQCSVTASNDPLDTILTEHGGQETLICSRTCAMVPSPRTDYTH</sequence>
<dbReference type="Proteomes" id="UP000265140">
    <property type="component" value="Chromosome 25"/>
</dbReference>
<dbReference type="AlphaFoldDB" id="A0AAY5KJJ3"/>
<dbReference type="PANTHER" id="PTHR14663:SF2">
    <property type="entry name" value="METHYLTRANSFERASE NSUN7-RELATED"/>
    <property type="match status" value="1"/>
</dbReference>
<evidence type="ECO:0000256" key="1">
    <source>
        <dbReference type="SAM" id="MobiDB-lite"/>
    </source>
</evidence>
<dbReference type="GeneTree" id="ENSGT00940000157352"/>
<organism evidence="2 3">
    <name type="scientific">Esox lucius</name>
    <name type="common">Northern pike</name>
    <dbReference type="NCBI Taxonomy" id="8010"/>
    <lineage>
        <taxon>Eukaryota</taxon>
        <taxon>Metazoa</taxon>
        <taxon>Chordata</taxon>
        <taxon>Craniata</taxon>
        <taxon>Vertebrata</taxon>
        <taxon>Euteleostomi</taxon>
        <taxon>Actinopterygii</taxon>
        <taxon>Neopterygii</taxon>
        <taxon>Teleostei</taxon>
        <taxon>Protacanthopterygii</taxon>
        <taxon>Esociformes</taxon>
        <taxon>Esocidae</taxon>
        <taxon>Esox</taxon>
    </lineage>
</organism>
<dbReference type="Gene3D" id="3.30.70.1170">
    <property type="entry name" value="Sun protein, domain 3"/>
    <property type="match status" value="1"/>
</dbReference>